<dbReference type="AlphaFoldDB" id="A0A6J4R3P4"/>
<proteinExistence type="predicted"/>
<feature type="domain" description="VOC" evidence="2">
    <location>
        <begin position="9"/>
        <end position="127"/>
    </location>
</feature>
<feature type="region of interest" description="Disordered" evidence="1">
    <location>
        <begin position="94"/>
        <end position="120"/>
    </location>
</feature>
<dbReference type="Pfam" id="PF00903">
    <property type="entry name" value="Glyoxalase"/>
    <property type="match status" value="1"/>
</dbReference>
<evidence type="ECO:0000256" key="1">
    <source>
        <dbReference type="SAM" id="MobiDB-lite"/>
    </source>
</evidence>
<protein>
    <recommendedName>
        <fullName evidence="2">VOC domain-containing protein</fullName>
    </recommendedName>
</protein>
<dbReference type="PANTHER" id="PTHR34109">
    <property type="entry name" value="BNAUNNG04460D PROTEIN-RELATED"/>
    <property type="match status" value="1"/>
</dbReference>
<accession>A0A6J4R3P4</accession>
<dbReference type="CDD" id="cd07246">
    <property type="entry name" value="VOC_like"/>
    <property type="match status" value="1"/>
</dbReference>
<sequence>MDRAYKPQGYSSVSPYVVANGAQSVIDFLVESFDARQTRRYDMPDGSIMHAEVQIDDTVVMIADGGDGNPAFPIWLHVYVPDVDSSYRRALEAGGLAVDEPKEREGDPDRRGGVKDPAGNTWWIATQVS</sequence>
<organism evidence="3">
    <name type="scientific">uncultured Rubrobacteraceae bacterium</name>
    <dbReference type="NCBI Taxonomy" id="349277"/>
    <lineage>
        <taxon>Bacteria</taxon>
        <taxon>Bacillati</taxon>
        <taxon>Actinomycetota</taxon>
        <taxon>Rubrobacteria</taxon>
        <taxon>Rubrobacterales</taxon>
        <taxon>Rubrobacteraceae</taxon>
        <taxon>environmental samples</taxon>
    </lineage>
</organism>
<gene>
    <name evidence="3" type="ORF">AVDCRST_MAG58-2984</name>
</gene>
<reference evidence="3" key="1">
    <citation type="submission" date="2020-02" db="EMBL/GenBank/DDBJ databases">
        <authorList>
            <person name="Meier V. D."/>
        </authorList>
    </citation>
    <scope>NUCLEOTIDE SEQUENCE</scope>
    <source>
        <strain evidence="3">AVDCRST_MAG58</strain>
    </source>
</reference>
<dbReference type="InterPro" id="IPR037523">
    <property type="entry name" value="VOC_core"/>
</dbReference>
<name>A0A6J4R3P4_9ACTN</name>
<evidence type="ECO:0000313" key="3">
    <source>
        <dbReference type="EMBL" id="CAA9463278.1"/>
    </source>
</evidence>
<dbReference type="InterPro" id="IPR029068">
    <property type="entry name" value="Glyas_Bleomycin-R_OHBP_Dase"/>
</dbReference>
<dbReference type="EMBL" id="CADCVF010000061">
    <property type="protein sequence ID" value="CAA9463278.1"/>
    <property type="molecule type" value="Genomic_DNA"/>
</dbReference>
<dbReference type="Gene3D" id="3.30.720.120">
    <property type="match status" value="1"/>
</dbReference>
<feature type="compositionally biased region" description="Basic and acidic residues" evidence="1">
    <location>
        <begin position="99"/>
        <end position="114"/>
    </location>
</feature>
<dbReference type="SUPFAM" id="SSF54593">
    <property type="entry name" value="Glyoxalase/Bleomycin resistance protein/Dihydroxybiphenyl dioxygenase"/>
    <property type="match status" value="1"/>
</dbReference>
<dbReference type="PANTHER" id="PTHR34109:SF1">
    <property type="entry name" value="VOC DOMAIN-CONTAINING PROTEIN"/>
    <property type="match status" value="1"/>
</dbReference>
<dbReference type="PROSITE" id="PS51819">
    <property type="entry name" value="VOC"/>
    <property type="match status" value="1"/>
</dbReference>
<dbReference type="InterPro" id="IPR004360">
    <property type="entry name" value="Glyas_Fos-R_dOase_dom"/>
</dbReference>
<evidence type="ECO:0000259" key="2">
    <source>
        <dbReference type="PROSITE" id="PS51819"/>
    </source>
</evidence>
<dbReference type="Gene3D" id="3.30.720.110">
    <property type="match status" value="1"/>
</dbReference>